<organism evidence="3 4">
    <name type="scientific">Amylibacter marinus</name>
    <dbReference type="NCBI Taxonomy" id="1475483"/>
    <lineage>
        <taxon>Bacteria</taxon>
        <taxon>Pseudomonadati</taxon>
        <taxon>Pseudomonadota</taxon>
        <taxon>Alphaproteobacteria</taxon>
        <taxon>Rhodobacterales</taxon>
        <taxon>Paracoccaceae</taxon>
        <taxon>Amylibacter</taxon>
    </lineage>
</organism>
<feature type="compositionally biased region" description="Basic and acidic residues" evidence="1">
    <location>
        <begin position="833"/>
        <end position="843"/>
    </location>
</feature>
<evidence type="ECO:0000313" key="3">
    <source>
        <dbReference type="EMBL" id="GLQ35068.1"/>
    </source>
</evidence>
<feature type="compositionally biased region" description="Gly residues" evidence="1">
    <location>
        <begin position="669"/>
        <end position="687"/>
    </location>
</feature>
<feature type="compositionally biased region" description="Gly residues" evidence="1">
    <location>
        <begin position="698"/>
        <end position="712"/>
    </location>
</feature>
<reference evidence="4" key="1">
    <citation type="journal article" date="2019" name="Int. J. Syst. Evol. Microbiol.">
        <title>The Global Catalogue of Microorganisms (GCM) 10K type strain sequencing project: providing services to taxonomists for standard genome sequencing and annotation.</title>
        <authorList>
            <consortium name="The Broad Institute Genomics Platform"/>
            <consortium name="The Broad Institute Genome Sequencing Center for Infectious Disease"/>
            <person name="Wu L."/>
            <person name="Ma J."/>
        </authorList>
    </citation>
    <scope>NUCLEOTIDE SEQUENCE [LARGE SCALE GENOMIC DNA]</scope>
    <source>
        <strain evidence="4">NBRC 110140</strain>
    </source>
</reference>
<dbReference type="InterPro" id="IPR012683">
    <property type="entry name" value="CHP02302_TM"/>
</dbReference>
<feature type="transmembrane region" description="Helical" evidence="2">
    <location>
        <begin position="57"/>
        <end position="80"/>
    </location>
</feature>
<evidence type="ECO:0000313" key="4">
    <source>
        <dbReference type="Proteomes" id="UP001156694"/>
    </source>
</evidence>
<keyword evidence="4" id="KW-1185">Reference proteome</keyword>
<feature type="region of interest" description="Disordered" evidence="1">
    <location>
        <begin position="551"/>
        <end position="571"/>
    </location>
</feature>
<gene>
    <name evidence="3" type="ORF">GCM10007939_13510</name>
</gene>
<proteinExistence type="predicted"/>
<evidence type="ECO:0000256" key="1">
    <source>
        <dbReference type="SAM" id="MobiDB-lite"/>
    </source>
</evidence>
<feature type="transmembrane region" description="Helical" evidence="2">
    <location>
        <begin position="156"/>
        <end position="173"/>
    </location>
</feature>
<keyword evidence="2" id="KW-0472">Membrane</keyword>
<comment type="caution">
    <text evidence="3">The sequence shown here is derived from an EMBL/GenBank/DDBJ whole genome shotgun (WGS) entry which is preliminary data.</text>
</comment>
<feature type="region of interest" description="Disordered" evidence="1">
    <location>
        <begin position="645"/>
        <end position="851"/>
    </location>
</feature>
<keyword evidence="2" id="KW-0812">Transmembrane</keyword>
<feature type="transmembrane region" description="Helical" evidence="2">
    <location>
        <begin position="21"/>
        <end position="51"/>
    </location>
</feature>
<dbReference type="Proteomes" id="UP001156694">
    <property type="component" value="Unassembled WGS sequence"/>
</dbReference>
<evidence type="ECO:0000256" key="2">
    <source>
        <dbReference type="SAM" id="Phobius"/>
    </source>
</evidence>
<name>A0ABQ5VVF4_9RHOB</name>
<keyword evidence="2" id="KW-1133">Transmembrane helix</keyword>
<protein>
    <recommendedName>
        <fullName evidence="5">TIGR02302 family protein</fullName>
    </recommendedName>
</protein>
<dbReference type="EMBL" id="BSNN01000002">
    <property type="protein sequence ID" value="GLQ35068.1"/>
    <property type="molecule type" value="Genomic_DNA"/>
</dbReference>
<sequence length="884" mass="96690">MPLPDTSATVKRAMNALRAKVAVTGCVLVIERFLSAYWQLIALCFAGFAVLRWGGLGVLPLGLAWALIGVFSCAVVWAVWRGQLAYRFPEQDEVYARLDSGMPGAPVRSLHDQLGIGGDNEDTEALWQLHLERMAARANQAQIRGVQHRLSGRDPYGMRLIALLAAVSAAVFAPNEYRVGRASTAETTIQATAAGSSYEIWAKPPLYTHLPSIYLNEVEVNKSVPLAVGSQILVRAYGPAGSVKLSEDISVAGNAAIPQEAGELAEVTFNVARSGIMRISPDGGQTREWVISMRADRAPSIEVTGEMTRSLQGAMRLPFRARDDYGVVGGGLHIELDLDAVPRKFGLALDPEPRAALSGDLPLPFSGGTDDFEGMIEEDFAQHVWAGLPVVLGLSAEDAAGNLGEISPLRTELAKKRFFDPLSAALVDVRRQLLWNRLNATRAEFLLRAMSHRPDGVFPQDKAYLMTRTALRRLEYGAEQGGLSDEVLDEVAELLWNAALLIEDGDLADAADRLRRAQERLNEAMENGATDEEIAELMQELRAATQNYMNHLADQGPDGDAAPSGGEGETLSQDQLQEMMDRIQELMEQGRMDEAQELLRELQAMMENMQVVRQEGGGGGEQQRQEEEMQDLLREQQELADDTFRELQEQFDEGQPQDGTGEGEEQGQQSGGQQQGGQQSGEQGGEQGQQQGAQGQSGRQGQGQAGQSGTGGDESSDLAGRQQALREMLERQLGALGQGGGETGEGTRDALGNAQEQARRAEENIEEGNLGEALGDQSEVLDSIRQGLRALRDQQRQAQNQGNNGETRDQAGQGQGRSFDPLGRPQDQSRTGRRTDENARNDGLDATGRRKKYQELFEDLRNRSQDQTRPEYELDYLKRLLDRF</sequence>
<evidence type="ECO:0008006" key="5">
    <source>
        <dbReference type="Google" id="ProtNLM"/>
    </source>
</evidence>
<feature type="compositionally biased region" description="Low complexity" evidence="1">
    <location>
        <begin position="796"/>
        <end position="805"/>
    </location>
</feature>
<feature type="compositionally biased region" description="Low complexity" evidence="1">
    <location>
        <begin position="688"/>
        <end position="697"/>
    </location>
</feature>
<dbReference type="Pfam" id="PF13779">
    <property type="entry name" value="DUF4175"/>
    <property type="match status" value="1"/>
</dbReference>
<accession>A0ABQ5VVF4</accession>
<dbReference type="RefSeq" id="WP_284377151.1">
    <property type="nucleotide sequence ID" value="NZ_BSNN01000002.1"/>
</dbReference>